<proteinExistence type="predicted"/>
<sequence length="245" mass="27856">MEAPPMESYGRPLLWKAMEAPLWKAMEDPPMESHGSPSYGKLWKPLLWKAMEAPPMEAMPSYGKLWNSPPMESYGRPSYGKLCKPLLWKAISYGRLWKALLWKAMEGPPMGYGRPPMESYGSPPMERKLWKAMEAPPMEVLCLCRLWIVGPKVPQKGLKACVESPNLPMFQKAILIRPLPSGTAFCALVLALGYVFIPCEDSIKIVSVCLYAQRKLYTCRSSYLLPGTSQSLDKFIFVTFYPMWY</sequence>
<dbReference type="EMBL" id="BPLR01001288">
    <property type="protein sequence ID" value="GIZ01356.1"/>
    <property type="molecule type" value="Genomic_DNA"/>
</dbReference>
<reference evidence="1 2" key="1">
    <citation type="submission" date="2021-06" db="EMBL/GenBank/DDBJ databases">
        <title>Caerostris extrusa draft genome.</title>
        <authorList>
            <person name="Kono N."/>
            <person name="Arakawa K."/>
        </authorList>
    </citation>
    <scope>NUCLEOTIDE SEQUENCE [LARGE SCALE GENOMIC DNA]</scope>
</reference>
<comment type="caution">
    <text evidence="1">The sequence shown here is derived from an EMBL/GenBank/DDBJ whole genome shotgun (WGS) entry which is preliminary data.</text>
</comment>
<keyword evidence="2" id="KW-1185">Reference proteome</keyword>
<accession>A0AAV4Y5U3</accession>
<dbReference type="Proteomes" id="UP001054945">
    <property type="component" value="Unassembled WGS sequence"/>
</dbReference>
<evidence type="ECO:0000313" key="2">
    <source>
        <dbReference type="Proteomes" id="UP001054945"/>
    </source>
</evidence>
<name>A0AAV4Y5U3_CAEEX</name>
<evidence type="ECO:0000313" key="1">
    <source>
        <dbReference type="EMBL" id="GIZ01356.1"/>
    </source>
</evidence>
<organism evidence="1 2">
    <name type="scientific">Caerostris extrusa</name>
    <name type="common">Bark spider</name>
    <name type="synonym">Caerostris bankana</name>
    <dbReference type="NCBI Taxonomy" id="172846"/>
    <lineage>
        <taxon>Eukaryota</taxon>
        <taxon>Metazoa</taxon>
        <taxon>Ecdysozoa</taxon>
        <taxon>Arthropoda</taxon>
        <taxon>Chelicerata</taxon>
        <taxon>Arachnida</taxon>
        <taxon>Araneae</taxon>
        <taxon>Araneomorphae</taxon>
        <taxon>Entelegynae</taxon>
        <taxon>Araneoidea</taxon>
        <taxon>Araneidae</taxon>
        <taxon>Caerostris</taxon>
    </lineage>
</organism>
<protein>
    <submittedName>
        <fullName evidence="1">Uncharacterized protein</fullName>
    </submittedName>
</protein>
<dbReference type="AlphaFoldDB" id="A0AAV4Y5U3"/>
<gene>
    <name evidence="1" type="ORF">CEXT_137791</name>
</gene>